<feature type="transmembrane region" description="Helical" evidence="6">
    <location>
        <begin position="232"/>
        <end position="252"/>
    </location>
</feature>
<evidence type="ECO:0000256" key="2">
    <source>
        <dbReference type="ARBA" id="ARBA00022741"/>
    </source>
</evidence>
<dbReference type="RefSeq" id="WP_209996144.1">
    <property type="nucleotide sequence ID" value="NZ_BAAAJY010000015.1"/>
</dbReference>
<name>A0ABS4XAE3_9MICC</name>
<feature type="region of interest" description="Disordered" evidence="5">
    <location>
        <begin position="318"/>
        <end position="337"/>
    </location>
</feature>
<dbReference type="PROSITE" id="PS50901">
    <property type="entry name" value="FTSK"/>
    <property type="match status" value="1"/>
</dbReference>
<dbReference type="PANTHER" id="PTHR22683:SF1">
    <property type="entry name" value="TYPE VII SECRETION SYSTEM PROTEIN ESSC"/>
    <property type="match status" value="1"/>
</dbReference>
<dbReference type="CDD" id="cd00060">
    <property type="entry name" value="FHA"/>
    <property type="match status" value="1"/>
</dbReference>
<proteinExistence type="predicted"/>
<evidence type="ECO:0000256" key="4">
    <source>
        <dbReference type="PROSITE-ProRule" id="PRU00289"/>
    </source>
</evidence>
<protein>
    <submittedName>
        <fullName evidence="9">S-DNA-T family DNA segregation ATPase FtsK/SpoIIIE</fullName>
    </submittedName>
</protein>
<feature type="region of interest" description="Disordered" evidence="5">
    <location>
        <begin position="535"/>
        <end position="560"/>
    </location>
</feature>
<dbReference type="InterPro" id="IPR032030">
    <property type="entry name" value="YscD_cytoplasmic_dom"/>
</dbReference>
<dbReference type="InterPro" id="IPR050206">
    <property type="entry name" value="FtsK/SpoIIIE/SftA"/>
</dbReference>
<feature type="domain" description="FtsK" evidence="8">
    <location>
        <begin position="575"/>
        <end position="765"/>
    </location>
</feature>
<keyword evidence="10" id="KW-1185">Reference proteome</keyword>
<feature type="compositionally biased region" description="Low complexity" evidence="5">
    <location>
        <begin position="448"/>
        <end position="461"/>
    </location>
</feature>
<dbReference type="Pfam" id="PF01580">
    <property type="entry name" value="FtsK_SpoIIIE"/>
    <property type="match status" value="1"/>
</dbReference>
<evidence type="ECO:0000259" key="8">
    <source>
        <dbReference type="PROSITE" id="PS50901"/>
    </source>
</evidence>
<reference evidence="9 10" key="1">
    <citation type="submission" date="2021-03" db="EMBL/GenBank/DDBJ databases">
        <title>Sequencing the genomes of 1000 actinobacteria strains.</title>
        <authorList>
            <person name="Klenk H.-P."/>
        </authorList>
    </citation>
    <scope>NUCLEOTIDE SEQUENCE [LARGE SCALE GENOMIC DNA]</scope>
    <source>
        <strain evidence="9 10">DSM 15797</strain>
    </source>
</reference>
<accession>A0ABS4XAE3</accession>
<evidence type="ECO:0000313" key="10">
    <source>
        <dbReference type="Proteomes" id="UP001296993"/>
    </source>
</evidence>
<keyword evidence="6" id="KW-0472">Membrane</keyword>
<evidence type="ECO:0000256" key="5">
    <source>
        <dbReference type="SAM" id="MobiDB-lite"/>
    </source>
</evidence>
<keyword evidence="6" id="KW-1133">Transmembrane helix</keyword>
<keyword evidence="2 4" id="KW-0547">Nucleotide-binding</keyword>
<evidence type="ECO:0000256" key="1">
    <source>
        <dbReference type="ARBA" id="ARBA00022553"/>
    </source>
</evidence>
<gene>
    <name evidence="9" type="ORF">JOF47_000847</name>
</gene>
<dbReference type="Pfam" id="PF16697">
    <property type="entry name" value="Yop-YscD_cpl"/>
    <property type="match status" value="1"/>
</dbReference>
<feature type="region of interest" description="Disordered" evidence="5">
    <location>
        <begin position="436"/>
        <end position="461"/>
    </location>
</feature>
<evidence type="ECO:0000256" key="3">
    <source>
        <dbReference type="ARBA" id="ARBA00022840"/>
    </source>
</evidence>
<feature type="region of interest" description="Disordered" evidence="5">
    <location>
        <begin position="825"/>
        <end position="853"/>
    </location>
</feature>
<dbReference type="Proteomes" id="UP001296993">
    <property type="component" value="Unassembled WGS sequence"/>
</dbReference>
<comment type="caution">
    <text evidence="9">The sequence shown here is derived from an EMBL/GenBank/DDBJ whole genome shotgun (WGS) entry which is preliminary data.</text>
</comment>
<dbReference type="SUPFAM" id="SSF52540">
    <property type="entry name" value="P-loop containing nucleoside triphosphate hydrolases"/>
    <property type="match status" value="1"/>
</dbReference>
<dbReference type="PANTHER" id="PTHR22683">
    <property type="entry name" value="SPORULATION PROTEIN RELATED"/>
    <property type="match status" value="1"/>
</dbReference>
<dbReference type="SUPFAM" id="SSF49879">
    <property type="entry name" value="SMAD/FHA domain"/>
    <property type="match status" value="1"/>
</dbReference>
<keyword evidence="1" id="KW-0597">Phosphoprotein</keyword>
<dbReference type="EMBL" id="JAGIOF010000001">
    <property type="protein sequence ID" value="MBP2385336.1"/>
    <property type="molecule type" value="Genomic_DNA"/>
</dbReference>
<dbReference type="CDD" id="cd01127">
    <property type="entry name" value="TrwB_TraG_TraD_VirD4"/>
    <property type="match status" value="1"/>
</dbReference>
<sequence>MADRLFIRLCSESAQRRALLELVSARQCSGRQLAGALGGHWPDASWHWGPVPLSEVERLPVSGEIFLCDMPMDGPAGGPPESRGPRAAAALVVVEGPDPGGVLPLRRGVYSLGRGDVDFRINDPRLSRLHAVIRVSRTSIVLSDEGSANGLWSGGARIRERRLLLGERFTAGGSTLALLDARPREAGRGPWPLQPVAVEGREPPSHPGTVLLGAFTPLALGGGLYLMTGSAFFLLFSTLSLLTGGLPAFFMLRARRAHRRSAGLARARDAARREELAAPIGAVAAGLCPATTTAPDGFPPLVPGHAVQRAWIRAASGAAAGPGSATGAPGTRGDPARRSPVLLAIHDGLVLSLEGGTSQWGGALRAVLVRWLPLLHSGALRVLVVGPADFLPAEFLMLSGVEIGGAGTSGIGPKSAGSNVDSGPVPTIVLVAPGEGNTASGNDVDGHPAMPAPRRSAAAEPGGTAGAAVAWVYGGGTPQHVRAQVTLSASGLLLLDEEALARSPWLGTVATSEGLRIEPAALGFEALARAVRRMLSAGTEDRPRRPAPGFPPDTGTLQPRPLRRALGTVIGDAASGPVLLDLFLHGPHVLVAGTTGSGKSELLRTLVLGLARGHGPHELAFMLVDFKGGATLAPLAALPHVQNLVSDLDAAAAHRVLEQLSCELRRRERLLAAHQATDIAGYLESRTDADPLLPALVVVVDEFRVFATELPGALEQIVQVATVGRSLGIHLVLSTQRPAGTLNAQLRANISSVIALRTSGEFESADLIGTDAAAHLDPGKPGWAFLRFGSEAPMKFRARINAGPGARASVRAWGRSLRAPLWQQELGESGPGDSVPGDSVPGDQVPGAKTPGGGLAAALEQIRDIWSGHERAANPFSPALPELLLQLPRSSLQSVPGDGAVVGLVDRVESARPTALRFDVRSCGGLAVFGLPGSGIETVPELLVRALNRRAWTAPCFVLDGNASQRELASHPGVGGYFGPQDSWRIQELVRQLDDAASTDPLVLVVSGLGGWAQSLGPAAFGLLDAALGTFARTAQSPGRVLVLCGDRDLAGSRVASLCESRWYFPRGAGPEVLMGWPKLKPVGPFPGRGLLVGPGEPETGTEFQLLDPAAVVGHPPGPTPPGWLRSDPLPELLHPADLNALRPAAVSVSAPVSGMRTGTGSGMRPSSLPVGVCGPDNRAFLWSPGPFGVVIGHEGSGKGSLFSHLASCGLPGSQRCLRFGLDDALPAHPGQLKEGCFAAGPMEGDSMNDGPMTAGPLSAADPPVGRVLIDRADLRVRETARALEILCAARIQVVFSTEPSTRILMELGIGAVVRDQQSFLALDPRSLADADPSGFRFVPDPRSIPGRALVNDNGTLRQIQCANGA</sequence>
<dbReference type="InterPro" id="IPR027417">
    <property type="entry name" value="P-loop_NTPase"/>
</dbReference>
<dbReference type="InterPro" id="IPR002543">
    <property type="entry name" value="FtsK_dom"/>
</dbReference>
<evidence type="ECO:0000256" key="6">
    <source>
        <dbReference type="SAM" id="Phobius"/>
    </source>
</evidence>
<dbReference type="InterPro" id="IPR008984">
    <property type="entry name" value="SMAD_FHA_dom_sf"/>
</dbReference>
<evidence type="ECO:0000259" key="7">
    <source>
        <dbReference type="PROSITE" id="PS50006"/>
    </source>
</evidence>
<organism evidence="9 10">
    <name type="scientific">Paeniglutamicibacter kerguelensis</name>
    <dbReference type="NCBI Taxonomy" id="254788"/>
    <lineage>
        <taxon>Bacteria</taxon>
        <taxon>Bacillati</taxon>
        <taxon>Actinomycetota</taxon>
        <taxon>Actinomycetes</taxon>
        <taxon>Micrococcales</taxon>
        <taxon>Micrococcaceae</taxon>
        <taxon>Paeniglutamicibacter</taxon>
    </lineage>
</organism>
<evidence type="ECO:0000313" key="9">
    <source>
        <dbReference type="EMBL" id="MBP2385336.1"/>
    </source>
</evidence>
<feature type="binding site" evidence="4">
    <location>
        <begin position="593"/>
        <end position="600"/>
    </location>
    <ligand>
        <name>ATP</name>
        <dbReference type="ChEBI" id="CHEBI:30616"/>
    </ligand>
</feature>
<dbReference type="Gene3D" id="3.40.50.300">
    <property type="entry name" value="P-loop containing nucleotide triphosphate hydrolases"/>
    <property type="match status" value="2"/>
</dbReference>
<dbReference type="SMART" id="SM00240">
    <property type="entry name" value="FHA"/>
    <property type="match status" value="1"/>
</dbReference>
<keyword evidence="3 4" id="KW-0067">ATP-binding</keyword>
<feature type="domain" description="FHA" evidence="7">
    <location>
        <begin position="110"/>
        <end position="158"/>
    </location>
</feature>
<feature type="compositionally biased region" description="Low complexity" evidence="5">
    <location>
        <begin position="318"/>
        <end position="333"/>
    </location>
</feature>
<keyword evidence="6" id="KW-0812">Transmembrane</keyword>
<dbReference type="InterPro" id="IPR000253">
    <property type="entry name" value="FHA_dom"/>
</dbReference>
<dbReference type="PROSITE" id="PS50006">
    <property type="entry name" value="FHA_DOMAIN"/>
    <property type="match status" value="1"/>
</dbReference>
<dbReference type="Gene3D" id="2.60.200.20">
    <property type="match status" value="1"/>
</dbReference>